<sequence length="406" mass="45052">MKRVRSFQPGRRTLGISAFCLALATHPCMGQAGPLRADRVSTQQERQDEAQTAFAKGDFRGALQVFRALAREGDGPSQMILAMMMRLGWETPQDLVASSAWGELAQGACGPAQNAAMVTMVKPVAERGEPKAQSMMGMLVADGSVVDLKPDASVAWFKAAAAQGEPYALWAYGRALEEGHGVPKNPEEARRMYGLAWEKGSTFAAHRLGTIFFRGNNVKRDIPEGIRWYKLAAEHGDAIAAYQLGWIYTNKQGVPKDLAEGFKWNLQSARRGYPSAQIHVGDAYRDGSGLAKDPVEAFKWFALATYNGRTLERIEYFNYALDEFQQAGKRLDRETQSKALIALAHRCRDGDGVPQDLVAAMLFLRLPEIQVTDALEKEKEALQARLTPYELTRVSTRLNHWPSFKR</sequence>
<evidence type="ECO:0000313" key="2">
    <source>
        <dbReference type="EMBL" id="MBK9796633.1"/>
    </source>
</evidence>
<dbReference type="Proteomes" id="UP000886657">
    <property type="component" value="Unassembled WGS sequence"/>
</dbReference>
<evidence type="ECO:0000256" key="1">
    <source>
        <dbReference type="SAM" id="SignalP"/>
    </source>
</evidence>
<dbReference type="Pfam" id="PF08238">
    <property type="entry name" value="Sel1"/>
    <property type="match status" value="6"/>
</dbReference>
<reference evidence="2" key="1">
    <citation type="submission" date="2020-10" db="EMBL/GenBank/DDBJ databases">
        <title>Connecting structure to function with the recovery of over 1000 high-quality activated sludge metagenome-assembled genomes encoding full-length rRNA genes using long-read sequencing.</title>
        <authorList>
            <person name="Singleton C.M."/>
            <person name="Petriglieri F."/>
            <person name="Kristensen J.M."/>
            <person name="Kirkegaard R.H."/>
            <person name="Michaelsen T.Y."/>
            <person name="Andersen M.H."/>
            <person name="Karst S.M."/>
            <person name="Dueholm M.S."/>
            <person name="Nielsen P.H."/>
            <person name="Albertsen M."/>
        </authorList>
    </citation>
    <scope>NUCLEOTIDE SEQUENCE</scope>
    <source>
        <strain evidence="2">Skiv_18-Q3-R9-52_MAXAC.067</strain>
    </source>
</reference>
<gene>
    <name evidence="2" type="ORF">IPP58_09050</name>
</gene>
<keyword evidence="1" id="KW-0732">Signal</keyword>
<dbReference type="InterPro" id="IPR006597">
    <property type="entry name" value="Sel1-like"/>
</dbReference>
<dbReference type="PANTHER" id="PTHR43628:SF1">
    <property type="entry name" value="CHITIN SYNTHASE REGULATORY FACTOR 2-RELATED"/>
    <property type="match status" value="1"/>
</dbReference>
<feature type="signal peptide" evidence="1">
    <location>
        <begin position="1"/>
        <end position="32"/>
    </location>
</feature>
<feature type="chain" id="PRO_5039658824" evidence="1">
    <location>
        <begin position="33"/>
        <end position="406"/>
    </location>
</feature>
<organism evidence="2 3">
    <name type="scientific">Candidatus Geothrix skivensis</name>
    <dbReference type="NCBI Taxonomy" id="2954439"/>
    <lineage>
        <taxon>Bacteria</taxon>
        <taxon>Pseudomonadati</taxon>
        <taxon>Acidobacteriota</taxon>
        <taxon>Holophagae</taxon>
        <taxon>Holophagales</taxon>
        <taxon>Holophagaceae</taxon>
        <taxon>Geothrix</taxon>
    </lineage>
</organism>
<name>A0A9D7SI41_9BACT</name>
<proteinExistence type="predicted"/>
<accession>A0A9D7SI41</accession>
<dbReference type="EMBL" id="JADKIO010000006">
    <property type="protein sequence ID" value="MBK9796633.1"/>
    <property type="molecule type" value="Genomic_DNA"/>
</dbReference>
<dbReference type="AlphaFoldDB" id="A0A9D7SI41"/>
<dbReference type="Gene3D" id="1.25.40.10">
    <property type="entry name" value="Tetratricopeptide repeat domain"/>
    <property type="match status" value="1"/>
</dbReference>
<dbReference type="InterPro" id="IPR011990">
    <property type="entry name" value="TPR-like_helical_dom_sf"/>
</dbReference>
<dbReference type="PANTHER" id="PTHR43628">
    <property type="entry name" value="ACTIVATOR OF C KINASE PROTEIN 1-RELATED"/>
    <property type="match status" value="1"/>
</dbReference>
<comment type="caution">
    <text evidence="2">The sequence shown here is derived from an EMBL/GenBank/DDBJ whole genome shotgun (WGS) entry which is preliminary data.</text>
</comment>
<dbReference type="InterPro" id="IPR052945">
    <property type="entry name" value="Mitotic_Regulator"/>
</dbReference>
<dbReference type="SUPFAM" id="SSF81901">
    <property type="entry name" value="HCP-like"/>
    <property type="match status" value="1"/>
</dbReference>
<evidence type="ECO:0000313" key="3">
    <source>
        <dbReference type="Proteomes" id="UP000886657"/>
    </source>
</evidence>
<protein>
    <submittedName>
        <fullName evidence="2">Sel1 repeat family protein</fullName>
    </submittedName>
</protein>
<dbReference type="SMART" id="SM00671">
    <property type="entry name" value="SEL1"/>
    <property type="match status" value="5"/>
</dbReference>